<evidence type="ECO:0000256" key="2">
    <source>
        <dbReference type="ARBA" id="ARBA00012404"/>
    </source>
</evidence>
<reference evidence="7" key="1">
    <citation type="submission" date="2023-10" db="EMBL/GenBank/DDBJ databases">
        <title>Development of a sustainable strategy for remediation of hydrocarbon-contaminated territories based on the waste exchange concept.</title>
        <authorList>
            <person name="Krivoruchko A."/>
        </authorList>
    </citation>
    <scope>NUCLEOTIDE SEQUENCE</scope>
    <source>
        <strain evidence="7">IEGM 68</strain>
    </source>
</reference>
<dbReference type="RefSeq" id="WP_317747276.1">
    <property type="nucleotide sequence ID" value="NZ_JAWLUP010000197.1"/>
</dbReference>
<dbReference type="InterPro" id="IPR051331">
    <property type="entry name" value="Chorismate_mutase-related"/>
</dbReference>
<dbReference type="InterPro" id="IPR036979">
    <property type="entry name" value="CM_dom_sf"/>
</dbReference>
<dbReference type="GO" id="GO:0004106">
    <property type="term" value="F:chorismate mutase activity"/>
    <property type="evidence" value="ECO:0007669"/>
    <property type="project" value="UniProtKB-EC"/>
</dbReference>
<dbReference type="PROSITE" id="PS51168">
    <property type="entry name" value="CHORISMATE_MUT_2"/>
    <property type="match status" value="1"/>
</dbReference>
<feature type="signal peptide" evidence="5">
    <location>
        <begin position="1"/>
        <end position="20"/>
    </location>
</feature>
<dbReference type="Proteomes" id="UP001185863">
    <property type="component" value="Unassembled WGS sequence"/>
</dbReference>
<keyword evidence="3 5" id="KW-0732">Signal</keyword>
<proteinExistence type="predicted"/>
<name>A0AAE4V5B0_9NOCA</name>
<dbReference type="SMART" id="SM00830">
    <property type="entry name" value="CM_2"/>
    <property type="match status" value="1"/>
</dbReference>
<dbReference type="InterPro" id="IPR002701">
    <property type="entry name" value="CM_II_prokaryot"/>
</dbReference>
<evidence type="ECO:0000256" key="3">
    <source>
        <dbReference type="ARBA" id="ARBA00022729"/>
    </source>
</evidence>
<dbReference type="NCBIfam" id="TIGR01806">
    <property type="entry name" value="CM_mono2"/>
    <property type="match status" value="1"/>
</dbReference>
<comment type="pathway">
    <text evidence="1">Metabolic intermediate biosynthesis; prephenate biosynthesis; prephenate from chorismate: step 1/1.</text>
</comment>
<dbReference type="InterPro" id="IPR036263">
    <property type="entry name" value="Chorismate_II_sf"/>
</dbReference>
<evidence type="ECO:0000259" key="6">
    <source>
        <dbReference type="PROSITE" id="PS51168"/>
    </source>
</evidence>
<dbReference type="EMBL" id="JAWLUP010000197">
    <property type="protein sequence ID" value="MDV7268690.1"/>
    <property type="molecule type" value="Genomic_DNA"/>
</dbReference>
<dbReference type="Pfam" id="PF01817">
    <property type="entry name" value="CM_2"/>
    <property type="match status" value="1"/>
</dbReference>
<keyword evidence="4 7" id="KW-0413">Isomerase</keyword>
<dbReference type="PANTHER" id="PTHR38041">
    <property type="entry name" value="CHORISMATE MUTASE"/>
    <property type="match status" value="1"/>
</dbReference>
<dbReference type="GO" id="GO:0009697">
    <property type="term" value="P:salicylic acid biosynthetic process"/>
    <property type="evidence" value="ECO:0007669"/>
    <property type="project" value="TreeGrafter"/>
</dbReference>
<evidence type="ECO:0000313" key="7">
    <source>
        <dbReference type="EMBL" id="MDV7268690.1"/>
    </source>
</evidence>
<protein>
    <recommendedName>
        <fullName evidence="2">chorismate mutase</fullName>
        <ecNumber evidence="2">5.4.99.5</ecNumber>
    </recommendedName>
</protein>
<dbReference type="EC" id="5.4.99.5" evidence="2"/>
<sequence length="193" mass="20237">MPFRVLRRAAVVLAFCGVVAGIGGPAASAEQEGRPLQPIVEAVALRLTTADTVAASKWRSNAPIDDPAREEQVLASVTAQALDEGLDAARVHQIFRDQIEANKDVQRALFAWWSVSPGSAPAIGPDLSQVRPVIDRQNTRILDQMQEQKAVLAGTGCLPALLDAAGAVGQTLGPLHQATLARALVSLCGPVAP</sequence>
<gene>
    <name evidence="7" type="ORF">R4315_29660</name>
</gene>
<evidence type="ECO:0000256" key="4">
    <source>
        <dbReference type="ARBA" id="ARBA00023235"/>
    </source>
</evidence>
<evidence type="ECO:0000256" key="5">
    <source>
        <dbReference type="SAM" id="SignalP"/>
    </source>
</evidence>
<evidence type="ECO:0000256" key="1">
    <source>
        <dbReference type="ARBA" id="ARBA00004817"/>
    </source>
</evidence>
<dbReference type="SUPFAM" id="SSF48600">
    <property type="entry name" value="Chorismate mutase II"/>
    <property type="match status" value="1"/>
</dbReference>
<evidence type="ECO:0000313" key="8">
    <source>
        <dbReference type="Proteomes" id="UP001185863"/>
    </source>
</evidence>
<dbReference type="PANTHER" id="PTHR38041:SF2">
    <property type="entry name" value="SECRETED CHORISMATE MUTASE"/>
    <property type="match status" value="1"/>
</dbReference>
<dbReference type="GO" id="GO:0046417">
    <property type="term" value="P:chorismate metabolic process"/>
    <property type="evidence" value="ECO:0007669"/>
    <property type="project" value="InterPro"/>
</dbReference>
<dbReference type="AlphaFoldDB" id="A0AAE4V5B0"/>
<comment type="caution">
    <text evidence="7">The sequence shown here is derived from an EMBL/GenBank/DDBJ whole genome shotgun (WGS) entry which is preliminary data.</text>
</comment>
<dbReference type="NCBIfam" id="NF006741">
    <property type="entry name" value="PRK09269.1"/>
    <property type="match status" value="1"/>
</dbReference>
<feature type="chain" id="PRO_5042052804" description="chorismate mutase" evidence="5">
    <location>
        <begin position="21"/>
        <end position="193"/>
    </location>
</feature>
<dbReference type="Gene3D" id="1.20.59.10">
    <property type="entry name" value="Chorismate mutase"/>
    <property type="match status" value="1"/>
</dbReference>
<dbReference type="InterPro" id="IPR008240">
    <property type="entry name" value="Chorismate_mutase_periplasmic"/>
</dbReference>
<organism evidence="7 8">
    <name type="scientific">Rhodococcus oxybenzonivorans</name>
    <dbReference type="NCBI Taxonomy" id="1990687"/>
    <lineage>
        <taxon>Bacteria</taxon>
        <taxon>Bacillati</taxon>
        <taxon>Actinomycetota</taxon>
        <taxon>Actinomycetes</taxon>
        <taxon>Mycobacteriales</taxon>
        <taxon>Nocardiaceae</taxon>
        <taxon>Rhodococcus</taxon>
    </lineage>
</organism>
<feature type="domain" description="Chorismate mutase" evidence="6">
    <location>
        <begin position="13"/>
        <end position="110"/>
    </location>
</feature>
<accession>A0AAE4V5B0</accession>